<dbReference type="EMBL" id="MFGM01000037">
    <property type="protein sequence ID" value="OGF36328.1"/>
    <property type="molecule type" value="Genomic_DNA"/>
</dbReference>
<dbReference type="InterPro" id="IPR032350">
    <property type="entry name" value="Nbr1_FW"/>
</dbReference>
<dbReference type="Pfam" id="PF08486">
    <property type="entry name" value="SpoIID"/>
    <property type="match status" value="1"/>
</dbReference>
<dbReference type="Pfam" id="PF16158">
    <property type="entry name" value="N_BRCA1_IG"/>
    <property type="match status" value="1"/>
</dbReference>
<dbReference type="AlphaFoldDB" id="A0A1F5TBI1"/>
<dbReference type="Proteomes" id="UP000178656">
    <property type="component" value="Unassembled WGS sequence"/>
</dbReference>
<dbReference type="GO" id="GO:0030435">
    <property type="term" value="P:sporulation resulting in formation of a cellular spore"/>
    <property type="evidence" value="ECO:0007669"/>
    <property type="project" value="InterPro"/>
</dbReference>
<comment type="caution">
    <text evidence="4">The sequence shown here is derived from an EMBL/GenBank/DDBJ whole genome shotgun (WGS) entry which is preliminary data.</text>
</comment>
<evidence type="ECO:0000313" key="4">
    <source>
        <dbReference type="EMBL" id="OGF36328.1"/>
    </source>
</evidence>
<dbReference type="InterPro" id="IPR013783">
    <property type="entry name" value="Ig-like_fold"/>
</dbReference>
<sequence>MQKPLSSLWLVELNKRVKENKIYQTAKRSDSNINLFGHILFSFILVIFVSSGLRLLEGALTKESGALSMNSALAAELSDKAALTFQSHSSINIKPNEAITATLTFKNTGTTTWTQKSVYLKSLSTALTFKHKFWPDPYLPAKLQKTSVAPGETGTFKFALQSPSKYNSYTGEFVLVNNNMMIAGGEVAITMNVVEDPSKVNQPAPAVTPEPAAPAPALNVCNLKLNIAGLTTGLDNVSCVEKFSINNQGPNIRVGIFNTENAITIKSSAAWQVYDKAEMLLASVPAEQAVTFFYIKSKGEYAFDFIDRTVRTSSDLNIKNFGRGIFSIVGYNDIPTWNKTINYNQFKGDLKVSYYAPKGRVWLINTLPLEEYLKGIKETSEENPLEYQRAMTIAARTYALYHVNKFAVENSPFDVYNDERDQVYKGYVAEQIMPKQVGAVADTNGVVLTYDTGVIIAFYSARSGGQTVDSKKYPYLKSVETPYTKNKTQYGHGVGIDQQDAKARAEKLGWTYDRILKYYYSGINIEKIY</sequence>
<feature type="domain" description="Sporulation stage II protein D amidase enhancer LytB N-terminal" evidence="2">
    <location>
        <begin position="359"/>
        <end position="450"/>
    </location>
</feature>
<keyword evidence="1" id="KW-0472">Membrane</keyword>
<protein>
    <recommendedName>
        <fullName evidence="6">Sporulation stage II protein D amidase enhancer LytB N-terminal domain-containing protein</fullName>
    </recommendedName>
</protein>
<evidence type="ECO:0000313" key="5">
    <source>
        <dbReference type="Proteomes" id="UP000178656"/>
    </source>
</evidence>
<dbReference type="Gene3D" id="2.60.40.10">
    <property type="entry name" value="Immunoglobulins"/>
    <property type="match status" value="1"/>
</dbReference>
<evidence type="ECO:0000259" key="2">
    <source>
        <dbReference type="Pfam" id="PF08486"/>
    </source>
</evidence>
<reference evidence="4 5" key="1">
    <citation type="journal article" date="2016" name="Nat. Commun.">
        <title>Thousands of microbial genomes shed light on interconnected biogeochemical processes in an aquifer system.</title>
        <authorList>
            <person name="Anantharaman K."/>
            <person name="Brown C.T."/>
            <person name="Hug L.A."/>
            <person name="Sharon I."/>
            <person name="Castelle C.J."/>
            <person name="Probst A.J."/>
            <person name="Thomas B.C."/>
            <person name="Singh A."/>
            <person name="Wilkins M.J."/>
            <person name="Karaoz U."/>
            <person name="Brodie E.L."/>
            <person name="Williams K.H."/>
            <person name="Hubbard S.S."/>
            <person name="Banfield J.F."/>
        </authorList>
    </citation>
    <scope>NUCLEOTIDE SEQUENCE [LARGE SCALE GENOMIC DNA]</scope>
</reference>
<proteinExistence type="predicted"/>
<feature type="domain" description="Nbr1 FW" evidence="3">
    <location>
        <begin position="92"/>
        <end position="193"/>
    </location>
</feature>
<accession>A0A1F5TBI1</accession>
<evidence type="ECO:0000259" key="3">
    <source>
        <dbReference type="Pfam" id="PF16158"/>
    </source>
</evidence>
<feature type="transmembrane region" description="Helical" evidence="1">
    <location>
        <begin position="35"/>
        <end position="56"/>
    </location>
</feature>
<keyword evidence="1" id="KW-0812">Transmembrane</keyword>
<keyword evidence="1" id="KW-1133">Transmembrane helix</keyword>
<organism evidence="4 5">
    <name type="scientific">Candidatus Falkowbacteria bacterium RIFOXYC2_FULL_48_21</name>
    <dbReference type="NCBI Taxonomy" id="1798005"/>
    <lineage>
        <taxon>Bacteria</taxon>
        <taxon>Candidatus Falkowiibacteriota</taxon>
    </lineage>
</organism>
<evidence type="ECO:0000256" key="1">
    <source>
        <dbReference type="SAM" id="Phobius"/>
    </source>
</evidence>
<dbReference type="NCBIfam" id="TIGR02669">
    <property type="entry name" value="SpoIID_LytB"/>
    <property type="match status" value="1"/>
</dbReference>
<gene>
    <name evidence="4" type="ORF">A2482_01055</name>
</gene>
<evidence type="ECO:0008006" key="6">
    <source>
        <dbReference type="Google" id="ProtNLM"/>
    </source>
</evidence>
<name>A0A1F5TBI1_9BACT</name>
<dbReference type="InterPro" id="IPR013693">
    <property type="entry name" value="SpoIID/LytB_N"/>
</dbReference>
<dbReference type="InterPro" id="IPR013486">
    <property type="entry name" value="SpoIID/LytB"/>
</dbReference>